<reference evidence="2" key="1">
    <citation type="submission" date="2017-09" db="EMBL/GenBank/DDBJ databases">
        <title>Depth-based differentiation of microbial function through sediment-hosted aquifers and enrichment of novel symbionts in the deep terrestrial subsurface.</title>
        <authorList>
            <person name="Probst A.J."/>
            <person name="Ladd B."/>
            <person name="Jarett J.K."/>
            <person name="Geller-Mcgrath D.E."/>
            <person name="Sieber C.M.K."/>
            <person name="Emerson J.B."/>
            <person name="Anantharaman K."/>
            <person name="Thomas B.C."/>
            <person name="Malmstrom R."/>
            <person name="Stieglmeier M."/>
            <person name="Klingl A."/>
            <person name="Woyke T."/>
            <person name="Ryan C.M."/>
            <person name="Banfield J.F."/>
        </authorList>
    </citation>
    <scope>NUCLEOTIDE SEQUENCE [LARGE SCALE GENOMIC DNA]</scope>
</reference>
<evidence type="ECO:0000313" key="2">
    <source>
        <dbReference type="Proteomes" id="UP000228503"/>
    </source>
</evidence>
<proteinExistence type="predicted"/>
<dbReference type="AlphaFoldDB" id="A0A2M7TYA3"/>
<protein>
    <recommendedName>
        <fullName evidence="3">Aminoglycoside phosphotransferase domain-containing protein</fullName>
    </recommendedName>
</protein>
<accession>A0A2M7TYA3</accession>
<dbReference type="SUPFAM" id="SSF56112">
    <property type="entry name" value="Protein kinase-like (PK-like)"/>
    <property type="match status" value="1"/>
</dbReference>
<organism evidence="1 2">
    <name type="scientific">Candidatus Roizmanbacteria bacterium CG_4_10_14_0_2_um_filter_39_13</name>
    <dbReference type="NCBI Taxonomy" id="1974825"/>
    <lineage>
        <taxon>Bacteria</taxon>
        <taxon>Candidatus Roizmaniibacteriota</taxon>
    </lineage>
</organism>
<evidence type="ECO:0008006" key="3">
    <source>
        <dbReference type="Google" id="ProtNLM"/>
    </source>
</evidence>
<gene>
    <name evidence="1" type="ORF">COY16_03490</name>
</gene>
<evidence type="ECO:0000313" key="1">
    <source>
        <dbReference type="EMBL" id="PIZ62800.1"/>
    </source>
</evidence>
<dbReference type="EMBL" id="PFOB01000044">
    <property type="protein sequence ID" value="PIZ62800.1"/>
    <property type="molecule type" value="Genomic_DNA"/>
</dbReference>
<dbReference type="Proteomes" id="UP000228503">
    <property type="component" value="Unassembled WGS sequence"/>
</dbReference>
<name>A0A2M7TYA3_9BACT</name>
<dbReference type="InterPro" id="IPR011009">
    <property type="entry name" value="Kinase-like_dom_sf"/>
</dbReference>
<comment type="caution">
    <text evidence="1">The sequence shown here is derived from an EMBL/GenBank/DDBJ whole genome shotgun (WGS) entry which is preliminary data.</text>
</comment>
<sequence length="351" mass="40689">MNKNIYILPVSVTFRNIKYPEKMIKSVEGLERRLKGKKLNISLGKQIHKDNMSNIYEATLDKAKVLVKHTENVVPETPIEFLIMSDAHDTEVRVLNRFESEEHIKAPKIIHNFPKYTTVITEDVRSQGYVSLSEQILNKKLSSTSAAQIGKSLAHLVKISQSWEEFKTNESAHLIFYEHSLEMLVAFPEAIDHYRFLEDQFTQYAEEKEDQEKRDRYFVWAESSPNNMFVNKKGEIIFSNFSRGYWGDNQFTLAVFIANIMVHSLLGSIARAKAIDYIKTCIKAYKDVTEIRDEYVFSQYVGMEILHRSFGKGMKLSSQKEKLLLQKLGLTIVEEKAKTITTLINQFKRVK</sequence>